<feature type="domain" description="Methyltransferase" evidence="1">
    <location>
        <begin position="29"/>
        <end position="125"/>
    </location>
</feature>
<dbReference type="CDD" id="cd02440">
    <property type="entry name" value="AdoMet_MTases"/>
    <property type="match status" value="1"/>
</dbReference>
<comment type="caution">
    <text evidence="2">The sequence shown here is derived from an EMBL/GenBank/DDBJ whole genome shotgun (WGS) entry which is preliminary data.</text>
</comment>
<proteinExistence type="predicted"/>
<dbReference type="AlphaFoldDB" id="A0A8J2VFQ5"/>
<reference evidence="2" key="2">
    <citation type="submission" date="2020-09" db="EMBL/GenBank/DDBJ databases">
        <authorList>
            <person name="Sun Q."/>
            <person name="Zhou Y."/>
        </authorList>
    </citation>
    <scope>NUCLEOTIDE SEQUENCE</scope>
    <source>
        <strain evidence="2">CGMCC 1.15179</strain>
    </source>
</reference>
<organism evidence="2 3">
    <name type="scientific">Marinithermofilum abyssi</name>
    <dbReference type="NCBI Taxonomy" id="1571185"/>
    <lineage>
        <taxon>Bacteria</taxon>
        <taxon>Bacillati</taxon>
        <taxon>Bacillota</taxon>
        <taxon>Bacilli</taxon>
        <taxon>Bacillales</taxon>
        <taxon>Thermoactinomycetaceae</taxon>
        <taxon>Marinithermofilum</taxon>
    </lineage>
</organism>
<dbReference type="Gene3D" id="3.40.50.150">
    <property type="entry name" value="Vaccinia Virus protein VP39"/>
    <property type="match status" value="1"/>
</dbReference>
<gene>
    <name evidence="2" type="ORF">GCM10011571_35030</name>
</gene>
<dbReference type="Pfam" id="PF13649">
    <property type="entry name" value="Methyltransf_25"/>
    <property type="match status" value="1"/>
</dbReference>
<dbReference type="InterPro" id="IPR050723">
    <property type="entry name" value="CFA/CMAS"/>
</dbReference>
<evidence type="ECO:0000259" key="1">
    <source>
        <dbReference type="Pfam" id="PF13649"/>
    </source>
</evidence>
<dbReference type="PANTHER" id="PTHR43667">
    <property type="entry name" value="CYCLOPROPANE-FATTY-ACYL-PHOSPHOLIPID SYNTHASE"/>
    <property type="match status" value="1"/>
</dbReference>
<dbReference type="Proteomes" id="UP000625210">
    <property type="component" value="Unassembled WGS sequence"/>
</dbReference>
<dbReference type="InterPro" id="IPR029063">
    <property type="entry name" value="SAM-dependent_MTases_sf"/>
</dbReference>
<keyword evidence="3" id="KW-1185">Reference proteome</keyword>
<dbReference type="InterPro" id="IPR041698">
    <property type="entry name" value="Methyltransf_25"/>
</dbReference>
<evidence type="ECO:0000313" key="2">
    <source>
        <dbReference type="EMBL" id="GGE29848.1"/>
    </source>
</evidence>
<sequence>MAGKLMAMTTGERNEWTLSHLDIQLGDRVLEVGYGPGVGIEKAVLLIREGEVVGIDPSETMLRQAEKRNWQAVQEGKVHLLSGKVEEWPGLKVPFDKIFSVNSAPFWSDRPRVLKKMQRWLRPEGMVATTYQQIGKNTQDPSAFADRLSGELRQAGFVQISREYRQFKGGIAVCVIARKPING</sequence>
<evidence type="ECO:0000313" key="3">
    <source>
        <dbReference type="Proteomes" id="UP000625210"/>
    </source>
</evidence>
<reference evidence="2" key="1">
    <citation type="journal article" date="2014" name="Int. J. Syst. Evol. Microbiol.">
        <title>Complete genome sequence of Corynebacterium casei LMG S-19264T (=DSM 44701T), isolated from a smear-ripened cheese.</title>
        <authorList>
            <consortium name="US DOE Joint Genome Institute (JGI-PGF)"/>
            <person name="Walter F."/>
            <person name="Albersmeier A."/>
            <person name="Kalinowski J."/>
            <person name="Ruckert C."/>
        </authorList>
    </citation>
    <scope>NUCLEOTIDE SEQUENCE</scope>
    <source>
        <strain evidence="2">CGMCC 1.15179</strain>
    </source>
</reference>
<accession>A0A8J2VFQ5</accession>
<protein>
    <recommendedName>
        <fullName evidence="1">Methyltransferase domain-containing protein</fullName>
    </recommendedName>
</protein>
<dbReference type="PANTHER" id="PTHR43667:SF2">
    <property type="entry name" value="FATTY ACID C-METHYL TRANSFERASE"/>
    <property type="match status" value="1"/>
</dbReference>
<dbReference type="SUPFAM" id="SSF53335">
    <property type="entry name" value="S-adenosyl-L-methionine-dependent methyltransferases"/>
    <property type="match status" value="1"/>
</dbReference>
<dbReference type="EMBL" id="BMHQ01000025">
    <property type="protein sequence ID" value="GGE29848.1"/>
    <property type="molecule type" value="Genomic_DNA"/>
</dbReference>
<name>A0A8J2VFQ5_9BACL</name>